<dbReference type="InterPro" id="IPR006626">
    <property type="entry name" value="PbH1"/>
</dbReference>
<name>A0A381YIT4_9ZZZZ</name>
<evidence type="ECO:0000313" key="3">
    <source>
        <dbReference type="EMBL" id="SVA76895.1"/>
    </source>
</evidence>
<sequence>IDSSSDGDTVLVAAGIYEGGIVISNKAISLIGESREGTKINQPISSPQISIVDCQAGTTRVENFIIKHGSSNIGGGIYSSGSTVEIDSVDFAYNSSSNNGAAINSIESTVKVQNSTFSHNESNYLGGAIYVDPLTTCEIYNSSFDNNEALWGGAIATVGGGKLLVEGCNISFNTASGNNPNPNENYPTFGGGGGIYQEWSDSLEIYDSEITNNTAATGAGGGIAVYLSDDVTINNIVLSDNSSSGPNYPSGGGGAAFYRADNVLFENSTIANNVSNHNSGGGIFLGSESGQASIVVHATFNRLTIVNNSALSGGAIFCWSAILNLYHSTLAQNEASNSEWSGGGLASHYVTEPNIVSSLFYDNIPNSIHNGYPYTPVLVAYSLVQEWWAGWGNLIDVDPLFCDPDSGDYSLAENSPCVGASQDGSNMGAYGIGCDPIILSISSELLPVTYILHQNYPNPFNPVTTLRYDLPENSLVNVTVYDMLGRQVKTLINQTQDAGYRSIVWDATNDYGKPVSAGIYLFQIQAGEYISTKKMVLLK</sequence>
<gene>
    <name evidence="3" type="ORF">METZ01_LOCUS129749</name>
</gene>
<dbReference type="InterPro" id="IPR012334">
    <property type="entry name" value="Pectin_lyas_fold"/>
</dbReference>
<feature type="domain" description="Right handed beta helix" evidence="1">
    <location>
        <begin position="128"/>
        <end position="294"/>
    </location>
</feature>
<dbReference type="EMBL" id="UINC01018329">
    <property type="protein sequence ID" value="SVA76895.1"/>
    <property type="molecule type" value="Genomic_DNA"/>
</dbReference>
<evidence type="ECO:0000259" key="1">
    <source>
        <dbReference type="Pfam" id="PF13229"/>
    </source>
</evidence>
<dbReference type="Pfam" id="PF13860">
    <property type="entry name" value="FlgD_ig"/>
    <property type="match status" value="1"/>
</dbReference>
<dbReference type="InterPro" id="IPR025965">
    <property type="entry name" value="FlgD/Vpr_Ig-like"/>
</dbReference>
<evidence type="ECO:0000259" key="2">
    <source>
        <dbReference type="Pfam" id="PF13860"/>
    </source>
</evidence>
<protein>
    <submittedName>
        <fullName evidence="3">Uncharacterized protein</fullName>
    </submittedName>
</protein>
<dbReference type="AlphaFoldDB" id="A0A381YIT4"/>
<dbReference type="GO" id="GO:0009279">
    <property type="term" value="C:cell outer membrane"/>
    <property type="evidence" value="ECO:0007669"/>
    <property type="project" value="UniProtKB-SubCell"/>
</dbReference>
<dbReference type="Gene3D" id="2.60.40.4070">
    <property type="match status" value="1"/>
</dbReference>
<dbReference type="InterPro" id="IPR026444">
    <property type="entry name" value="Secre_tail"/>
</dbReference>
<dbReference type="InterPro" id="IPR011050">
    <property type="entry name" value="Pectin_lyase_fold/virulence"/>
</dbReference>
<accession>A0A381YIT4</accession>
<organism evidence="3">
    <name type="scientific">marine metagenome</name>
    <dbReference type="NCBI Taxonomy" id="408172"/>
    <lineage>
        <taxon>unclassified sequences</taxon>
        <taxon>metagenomes</taxon>
        <taxon>ecological metagenomes</taxon>
    </lineage>
</organism>
<proteinExistence type="predicted"/>
<dbReference type="SMART" id="SM00710">
    <property type="entry name" value="PbH1"/>
    <property type="match status" value="7"/>
</dbReference>
<reference evidence="3" key="1">
    <citation type="submission" date="2018-05" db="EMBL/GenBank/DDBJ databases">
        <authorList>
            <person name="Lanie J.A."/>
            <person name="Ng W.-L."/>
            <person name="Kazmierczak K.M."/>
            <person name="Andrzejewski T.M."/>
            <person name="Davidsen T.M."/>
            <person name="Wayne K.J."/>
            <person name="Tettelin H."/>
            <person name="Glass J.I."/>
            <person name="Rusch D."/>
            <person name="Podicherti R."/>
            <person name="Tsui H.-C.T."/>
            <person name="Winkler M.E."/>
        </authorList>
    </citation>
    <scope>NUCLEOTIDE SEQUENCE</scope>
</reference>
<dbReference type="NCBIfam" id="TIGR04183">
    <property type="entry name" value="Por_Secre_tail"/>
    <property type="match status" value="1"/>
</dbReference>
<dbReference type="Pfam" id="PF13229">
    <property type="entry name" value="Beta_helix"/>
    <property type="match status" value="1"/>
</dbReference>
<dbReference type="Gene3D" id="2.160.20.10">
    <property type="entry name" value="Single-stranded right-handed beta-helix, Pectin lyase-like"/>
    <property type="match status" value="1"/>
</dbReference>
<dbReference type="GO" id="GO:0005576">
    <property type="term" value="C:extracellular region"/>
    <property type="evidence" value="ECO:0007669"/>
    <property type="project" value="UniProtKB-SubCell"/>
</dbReference>
<feature type="domain" description="FlgD/Vpr Ig-like" evidence="2">
    <location>
        <begin position="465"/>
        <end position="526"/>
    </location>
</feature>
<feature type="non-terminal residue" evidence="3">
    <location>
        <position position="1"/>
    </location>
</feature>
<dbReference type="InterPro" id="IPR039448">
    <property type="entry name" value="Beta_helix"/>
</dbReference>
<dbReference type="SUPFAM" id="SSF51126">
    <property type="entry name" value="Pectin lyase-like"/>
    <property type="match status" value="2"/>
</dbReference>